<reference evidence="11" key="1">
    <citation type="journal article" date="2014" name="Int. J. Syst. Evol. Microbiol.">
        <title>Complete genome sequence of Corynebacterium casei LMG S-19264T (=DSM 44701T), isolated from a smear-ripened cheese.</title>
        <authorList>
            <consortium name="US DOE Joint Genome Institute (JGI-PGF)"/>
            <person name="Walter F."/>
            <person name="Albersmeier A."/>
            <person name="Kalinowski J."/>
            <person name="Ruckert C."/>
        </authorList>
    </citation>
    <scope>NUCLEOTIDE SEQUENCE</scope>
    <source>
        <strain evidence="11">NBRC 110071</strain>
    </source>
</reference>
<dbReference type="SUPFAM" id="SSF103088">
    <property type="entry name" value="OmpA-like"/>
    <property type="match status" value="1"/>
</dbReference>
<feature type="transmembrane region" description="Helical" evidence="9">
    <location>
        <begin position="16"/>
        <end position="39"/>
    </location>
</feature>
<keyword evidence="3" id="KW-1003">Cell membrane</keyword>
<dbReference type="AlphaFoldDB" id="A0AA37W9I1"/>
<feature type="region of interest" description="Disordered" evidence="8">
    <location>
        <begin position="120"/>
        <end position="142"/>
    </location>
</feature>
<evidence type="ECO:0000256" key="6">
    <source>
        <dbReference type="ARBA" id="ARBA00023136"/>
    </source>
</evidence>
<accession>A0AA37W9I1</accession>
<comment type="subcellular location">
    <subcellularLocation>
        <location evidence="1">Cell membrane</location>
        <topology evidence="1">Single-pass membrane protein</topology>
    </subcellularLocation>
</comment>
<keyword evidence="11" id="KW-0966">Cell projection</keyword>
<evidence type="ECO:0000313" key="12">
    <source>
        <dbReference type="Proteomes" id="UP001161389"/>
    </source>
</evidence>
<comment type="caution">
    <text evidence="11">The sequence shown here is derived from an EMBL/GenBank/DDBJ whole genome shotgun (WGS) entry which is preliminary data.</text>
</comment>
<dbReference type="GO" id="GO:0005886">
    <property type="term" value="C:plasma membrane"/>
    <property type="evidence" value="ECO:0007669"/>
    <property type="project" value="UniProtKB-SubCell"/>
</dbReference>
<evidence type="ECO:0000256" key="9">
    <source>
        <dbReference type="SAM" id="Phobius"/>
    </source>
</evidence>
<keyword evidence="4 9" id="KW-0812">Transmembrane</keyword>
<dbReference type="InterPro" id="IPR025713">
    <property type="entry name" value="MotB-like_N_dom"/>
</dbReference>
<keyword evidence="5 9" id="KW-1133">Transmembrane helix</keyword>
<dbReference type="CDD" id="cd07185">
    <property type="entry name" value="OmpA_C-like"/>
    <property type="match status" value="1"/>
</dbReference>
<evidence type="ECO:0000259" key="10">
    <source>
        <dbReference type="PROSITE" id="PS51123"/>
    </source>
</evidence>
<dbReference type="Pfam" id="PF00691">
    <property type="entry name" value="OmpA"/>
    <property type="match status" value="1"/>
</dbReference>
<evidence type="ECO:0000256" key="3">
    <source>
        <dbReference type="ARBA" id="ARBA00022475"/>
    </source>
</evidence>
<keyword evidence="11" id="KW-0969">Cilium</keyword>
<evidence type="ECO:0000256" key="5">
    <source>
        <dbReference type="ARBA" id="ARBA00022989"/>
    </source>
</evidence>
<gene>
    <name evidence="11" type="primary">pomB</name>
    <name evidence="11" type="ORF">GCM10007876_39140</name>
</gene>
<feature type="domain" description="OmpA-like" evidence="10">
    <location>
        <begin position="167"/>
        <end position="289"/>
    </location>
</feature>
<name>A0AA37W9I1_9GAMM</name>
<evidence type="ECO:0000256" key="4">
    <source>
        <dbReference type="ARBA" id="ARBA00022692"/>
    </source>
</evidence>
<dbReference type="InterPro" id="IPR036737">
    <property type="entry name" value="OmpA-like_sf"/>
</dbReference>
<evidence type="ECO:0000256" key="7">
    <source>
        <dbReference type="PROSITE-ProRule" id="PRU00473"/>
    </source>
</evidence>
<dbReference type="NCBIfam" id="NF006508">
    <property type="entry name" value="PRK08944.1"/>
    <property type="match status" value="1"/>
</dbReference>
<dbReference type="PROSITE" id="PS51123">
    <property type="entry name" value="OMPA_2"/>
    <property type="match status" value="1"/>
</dbReference>
<dbReference type="Proteomes" id="UP001161389">
    <property type="component" value="Unassembled WGS sequence"/>
</dbReference>
<dbReference type="PANTHER" id="PTHR30329:SF21">
    <property type="entry name" value="LIPOPROTEIN YIAD-RELATED"/>
    <property type="match status" value="1"/>
</dbReference>
<evidence type="ECO:0000256" key="8">
    <source>
        <dbReference type="SAM" id="MobiDB-lite"/>
    </source>
</evidence>
<keyword evidence="6 7" id="KW-0472">Membrane</keyword>
<keyword evidence="12" id="KW-1185">Reference proteome</keyword>
<dbReference type="RefSeq" id="WP_284383863.1">
    <property type="nucleotide sequence ID" value="NZ_BSNM01000027.1"/>
</dbReference>
<proteinExistence type="inferred from homology"/>
<evidence type="ECO:0000256" key="1">
    <source>
        <dbReference type="ARBA" id="ARBA00004162"/>
    </source>
</evidence>
<organism evidence="11 12">
    <name type="scientific">Litoribrevibacter albus</name>
    <dbReference type="NCBI Taxonomy" id="1473156"/>
    <lineage>
        <taxon>Bacteria</taxon>
        <taxon>Pseudomonadati</taxon>
        <taxon>Pseudomonadota</taxon>
        <taxon>Gammaproteobacteria</taxon>
        <taxon>Oceanospirillales</taxon>
        <taxon>Oceanospirillaceae</taxon>
        <taxon>Litoribrevibacter</taxon>
    </lineage>
</organism>
<dbReference type="EMBL" id="BSNM01000027">
    <property type="protein sequence ID" value="GLQ33434.1"/>
    <property type="molecule type" value="Genomic_DNA"/>
</dbReference>
<dbReference type="PANTHER" id="PTHR30329">
    <property type="entry name" value="STATOR ELEMENT OF FLAGELLAR MOTOR COMPLEX"/>
    <property type="match status" value="1"/>
</dbReference>
<dbReference type="Gene3D" id="3.30.1330.60">
    <property type="entry name" value="OmpA-like domain"/>
    <property type="match status" value="1"/>
</dbReference>
<evidence type="ECO:0000256" key="2">
    <source>
        <dbReference type="ARBA" id="ARBA00008914"/>
    </source>
</evidence>
<dbReference type="InterPro" id="IPR050330">
    <property type="entry name" value="Bact_OuterMem_StrucFunc"/>
</dbReference>
<reference evidence="11" key="2">
    <citation type="submission" date="2023-01" db="EMBL/GenBank/DDBJ databases">
        <title>Draft genome sequence of Litoribrevibacter albus strain NBRC 110071.</title>
        <authorList>
            <person name="Sun Q."/>
            <person name="Mori K."/>
        </authorList>
    </citation>
    <scope>NUCLEOTIDE SEQUENCE</scope>
    <source>
        <strain evidence="11">NBRC 110071</strain>
    </source>
</reference>
<dbReference type="InterPro" id="IPR006665">
    <property type="entry name" value="OmpA-like"/>
</dbReference>
<protein>
    <submittedName>
        <fullName evidence="11">Flagellar motor protein MotB</fullName>
    </submittedName>
</protein>
<keyword evidence="11" id="KW-0282">Flagellum</keyword>
<comment type="similarity">
    <text evidence="2">Belongs to the MotB family.</text>
</comment>
<dbReference type="Pfam" id="PF13677">
    <property type="entry name" value="MotB_plug"/>
    <property type="match status" value="1"/>
</dbReference>
<sequence length="323" mass="36270">MSDEEPKKKEKAGTPAWVMTFADLMSLLMCFFVLLLSFAEIDAIRFKRLAGSLMNAFGVQNVKNLAEIPKGTSIIAQEFSPGRPDPTPLNVIYQDTSDTTKESLEVECQDPEAQNIATEDNQRLREDRKTKDEAEAAKADAEKDAIEIATHMQEEVGKGSIQVETKDRRIVIRIQENGSFKSGSATLDDKFFPVLAKLKDMLLMVEGTLSFEGHSDDVSLPSASAFANNYELSSARAQALANELLAFKEFQRKRFKVVGWGSTKPIADNETPEGRQLNRRVEIVIVKDDPYEEHVDQIETFDPYQDGFDPTDELYELSPEEIF</sequence>
<evidence type="ECO:0000313" key="11">
    <source>
        <dbReference type="EMBL" id="GLQ33434.1"/>
    </source>
</evidence>